<evidence type="ECO:0000256" key="3">
    <source>
        <dbReference type="ARBA" id="ARBA00022833"/>
    </source>
</evidence>
<evidence type="ECO:0000256" key="1">
    <source>
        <dbReference type="ARBA" id="ARBA00022723"/>
    </source>
</evidence>
<dbReference type="PROSITE" id="PS50103">
    <property type="entry name" value="ZF_C3H1"/>
    <property type="match status" value="1"/>
</dbReference>
<protein>
    <recommendedName>
        <fullName evidence="6">C3H1-type domain-containing protein</fullName>
    </recommendedName>
</protein>
<feature type="compositionally biased region" description="Acidic residues" evidence="5">
    <location>
        <begin position="1"/>
        <end position="10"/>
    </location>
</feature>
<name>A0A7R9FZL3_TIMSH</name>
<keyword evidence="2 4" id="KW-0863">Zinc-finger</keyword>
<feature type="domain" description="C3H1-type" evidence="6">
    <location>
        <begin position="310"/>
        <end position="337"/>
    </location>
</feature>
<feature type="compositionally biased region" description="Acidic residues" evidence="5">
    <location>
        <begin position="259"/>
        <end position="270"/>
    </location>
</feature>
<feature type="compositionally biased region" description="Low complexity" evidence="5">
    <location>
        <begin position="484"/>
        <end position="513"/>
    </location>
</feature>
<dbReference type="InterPro" id="IPR000571">
    <property type="entry name" value="Znf_CCCH"/>
</dbReference>
<keyword evidence="1 4" id="KW-0479">Metal-binding</keyword>
<feature type="region of interest" description="Disordered" evidence="5">
    <location>
        <begin position="1"/>
        <end position="314"/>
    </location>
</feature>
<feature type="compositionally biased region" description="Acidic residues" evidence="5">
    <location>
        <begin position="33"/>
        <end position="45"/>
    </location>
</feature>
<feature type="compositionally biased region" description="Basic and acidic residues" evidence="5">
    <location>
        <begin position="11"/>
        <end position="26"/>
    </location>
</feature>
<sequence>MDSDSSLDGEFETKQEIAVQSRRDSTTHQYDSSGEEGEGEDEIESNQDVISNRDNTSDHEDNLSSHIGPSSLHGDLSNVDETSNQENASGVTISDVSFQDKVIHHKETSNHSLDRDDLSRRGGLVKSPAREDRALSVSVESNDDGELSDSSHDSEGNSHISSVLSVKSVTGRKVDDDEDDDGELLEEGEHAEEMSTSHRDGAVNAARQNAIAGHGTDLSDVSDLDSNDGRDSIGCVSDEGKRKKSGSSKPPLAPAVEVEQLDFEAEEQQDKEEREEGECDRKSEDEGEIKGEDLEEGEVTDDEENRPEETEPRPICRFYNRGQCTWGSSCRFLHPGVTDKGNYTMFDMVRPLVPLMRKSTKRKETDMDFEEKKMNLSLGQEELDKENDYYTRPASPVKSRQPLIKAEVMSGPTLGCGRNLPLVGSRVVGQLANNLTLLAHHTPHPARVAVQASLVTALTVVTHVLDHVPNPFLALAKMHSHSMSSRSSSASETSGSSSDSSESSYSSSSSSREPSPKGGSTVKAHCEESHIKARGIVETVEGCRRCNCPQEI</sequence>
<dbReference type="InterPro" id="IPR036855">
    <property type="entry name" value="Znf_CCCH_sf"/>
</dbReference>
<dbReference type="AlphaFoldDB" id="A0A7R9FZL3"/>
<dbReference type="InterPro" id="IPR052647">
    <property type="entry name" value="Zinc_finger_CCCH-type"/>
</dbReference>
<feature type="compositionally biased region" description="Basic and acidic residues" evidence="5">
    <location>
        <begin position="101"/>
        <end position="120"/>
    </location>
</feature>
<dbReference type="SUPFAM" id="SSF90229">
    <property type="entry name" value="CCCH zinc finger"/>
    <property type="match status" value="1"/>
</dbReference>
<reference evidence="7" key="1">
    <citation type="submission" date="2020-11" db="EMBL/GenBank/DDBJ databases">
        <authorList>
            <person name="Tran Van P."/>
        </authorList>
    </citation>
    <scope>NUCLEOTIDE SEQUENCE</scope>
</reference>
<feature type="compositionally biased region" description="Polar residues" evidence="5">
    <location>
        <begin position="79"/>
        <end position="97"/>
    </location>
</feature>
<feature type="compositionally biased region" description="Basic and acidic residues" evidence="5">
    <location>
        <begin position="187"/>
        <end position="201"/>
    </location>
</feature>
<gene>
    <name evidence="7" type="ORF">TSIB3V08_LOCUS5058</name>
</gene>
<evidence type="ECO:0000256" key="2">
    <source>
        <dbReference type="ARBA" id="ARBA00022771"/>
    </source>
</evidence>
<dbReference type="GO" id="GO:0008270">
    <property type="term" value="F:zinc ion binding"/>
    <property type="evidence" value="ECO:0007669"/>
    <property type="project" value="UniProtKB-KW"/>
</dbReference>
<evidence type="ECO:0000313" key="7">
    <source>
        <dbReference type="EMBL" id="CAD7260901.1"/>
    </source>
</evidence>
<dbReference type="GO" id="GO:0003723">
    <property type="term" value="F:RNA binding"/>
    <property type="evidence" value="ECO:0007669"/>
    <property type="project" value="TreeGrafter"/>
</dbReference>
<feature type="region of interest" description="Disordered" evidence="5">
    <location>
        <begin position="484"/>
        <end position="528"/>
    </location>
</feature>
<evidence type="ECO:0000256" key="5">
    <source>
        <dbReference type="SAM" id="MobiDB-lite"/>
    </source>
</evidence>
<feature type="compositionally biased region" description="Polar residues" evidence="5">
    <location>
        <begin position="157"/>
        <end position="168"/>
    </location>
</feature>
<evidence type="ECO:0000259" key="6">
    <source>
        <dbReference type="PROSITE" id="PS50103"/>
    </source>
</evidence>
<proteinExistence type="predicted"/>
<feature type="compositionally biased region" description="Acidic residues" evidence="5">
    <location>
        <begin position="176"/>
        <end position="186"/>
    </location>
</feature>
<dbReference type="GO" id="GO:0071011">
    <property type="term" value="C:precatalytic spliceosome"/>
    <property type="evidence" value="ECO:0007669"/>
    <property type="project" value="TreeGrafter"/>
</dbReference>
<feature type="zinc finger region" description="C3H1-type" evidence="4">
    <location>
        <begin position="310"/>
        <end position="337"/>
    </location>
</feature>
<dbReference type="InterPro" id="IPR041367">
    <property type="entry name" value="Znf-CCCH_4"/>
</dbReference>
<evidence type="ECO:0000256" key="4">
    <source>
        <dbReference type="PROSITE-ProRule" id="PRU00723"/>
    </source>
</evidence>
<feature type="compositionally biased region" description="Acidic residues" evidence="5">
    <location>
        <begin position="293"/>
        <end position="306"/>
    </location>
</feature>
<accession>A0A7R9FZL3</accession>
<dbReference type="PANTHER" id="PTHR46582">
    <property type="entry name" value="ZINC FINGER CCCH DOMAIN-CONTAINING PROTEIN 18"/>
    <property type="match status" value="1"/>
</dbReference>
<dbReference type="SMART" id="SM00356">
    <property type="entry name" value="ZnF_C3H1"/>
    <property type="match status" value="1"/>
</dbReference>
<dbReference type="Gene3D" id="4.10.1000.10">
    <property type="entry name" value="Zinc finger, CCCH-type"/>
    <property type="match status" value="1"/>
</dbReference>
<organism evidence="7">
    <name type="scientific">Timema shepardi</name>
    <name type="common">Walking stick</name>
    <dbReference type="NCBI Taxonomy" id="629360"/>
    <lineage>
        <taxon>Eukaryota</taxon>
        <taxon>Metazoa</taxon>
        <taxon>Ecdysozoa</taxon>
        <taxon>Arthropoda</taxon>
        <taxon>Hexapoda</taxon>
        <taxon>Insecta</taxon>
        <taxon>Pterygota</taxon>
        <taxon>Neoptera</taxon>
        <taxon>Polyneoptera</taxon>
        <taxon>Phasmatodea</taxon>
        <taxon>Timematodea</taxon>
        <taxon>Timematoidea</taxon>
        <taxon>Timematidae</taxon>
        <taxon>Timema</taxon>
    </lineage>
</organism>
<feature type="compositionally biased region" description="Basic and acidic residues" evidence="5">
    <location>
        <begin position="271"/>
        <end position="292"/>
    </location>
</feature>
<dbReference type="Pfam" id="PF18044">
    <property type="entry name" value="zf-CCCH_4"/>
    <property type="match status" value="1"/>
</dbReference>
<dbReference type="PANTHER" id="PTHR46582:SF1">
    <property type="entry name" value="ZINC FINGER CCCH DOMAIN-CONTAINING PROTEIN 18"/>
    <property type="match status" value="1"/>
</dbReference>
<keyword evidence="3 4" id="KW-0862">Zinc</keyword>
<dbReference type="EMBL" id="OC001903">
    <property type="protein sequence ID" value="CAD7260901.1"/>
    <property type="molecule type" value="Genomic_DNA"/>
</dbReference>